<name>A0AC34QSH4_9BILA</name>
<proteinExistence type="predicted"/>
<sequence>MALPLREYFGFNDCFATSLGALSNLSLIVIILKTKNAELVKYNRILLQAIFVDLGFLIITFITRPIVVTYKSTESLIPNPIIDVDQSTKYILQYLWVIGLFYSICAVPISFYYRYRILCKNKCFPIKLQVGLLLFALFLSVTYSLHAYYAFHIRTKQFYGISEEFLAPWFADVNGKVNPAGFVGYFDYYVYIFMTHAAILTVGAYYVIIWCSWRVYKFMKYHQQIRQVHKSFVDIHNQLTRTLIAQALIPLFTFATPIIFIIITVTTPVYIHPIISAGIATSFSYIPLANALSIFVFVKSYRKRGFVILKNGLKKIFHKNGPSTVIISVS</sequence>
<evidence type="ECO:0000313" key="1">
    <source>
        <dbReference type="Proteomes" id="UP000887576"/>
    </source>
</evidence>
<reference evidence="2" key="1">
    <citation type="submission" date="2022-11" db="UniProtKB">
        <authorList>
            <consortium name="WormBaseParasite"/>
        </authorList>
    </citation>
    <scope>IDENTIFICATION</scope>
</reference>
<evidence type="ECO:0000313" key="2">
    <source>
        <dbReference type="WBParaSite" id="JU765_v2.g19025.t1"/>
    </source>
</evidence>
<accession>A0AC34QSH4</accession>
<protein>
    <submittedName>
        <fullName evidence="2">Opsin</fullName>
    </submittedName>
</protein>
<dbReference type="Proteomes" id="UP000887576">
    <property type="component" value="Unplaced"/>
</dbReference>
<organism evidence="1 2">
    <name type="scientific">Panagrolaimus sp. JU765</name>
    <dbReference type="NCBI Taxonomy" id="591449"/>
    <lineage>
        <taxon>Eukaryota</taxon>
        <taxon>Metazoa</taxon>
        <taxon>Ecdysozoa</taxon>
        <taxon>Nematoda</taxon>
        <taxon>Chromadorea</taxon>
        <taxon>Rhabditida</taxon>
        <taxon>Tylenchina</taxon>
        <taxon>Panagrolaimomorpha</taxon>
        <taxon>Panagrolaimoidea</taxon>
        <taxon>Panagrolaimidae</taxon>
        <taxon>Panagrolaimus</taxon>
    </lineage>
</organism>
<dbReference type="WBParaSite" id="JU765_v2.g19025.t1">
    <property type="protein sequence ID" value="JU765_v2.g19025.t1"/>
    <property type="gene ID" value="JU765_v2.g19025"/>
</dbReference>